<dbReference type="InterPro" id="IPR011990">
    <property type="entry name" value="TPR-like_helical_dom_sf"/>
</dbReference>
<dbReference type="GO" id="GO:0016020">
    <property type="term" value="C:membrane"/>
    <property type="evidence" value="ECO:0007669"/>
    <property type="project" value="TreeGrafter"/>
</dbReference>
<dbReference type="GeneID" id="93650167"/>
<evidence type="ECO:0000256" key="2">
    <source>
        <dbReference type="ARBA" id="ARBA00022803"/>
    </source>
</evidence>
<feature type="region of interest" description="Disordered" evidence="3">
    <location>
        <begin position="610"/>
        <end position="668"/>
    </location>
</feature>
<keyword evidence="5" id="KW-1185">Reference proteome</keyword>
<proteinExistence type="predicted"/>
<feature type="compositionally biased region" description="Low complexity" evidence="3">
    <location>
        <begin position="610"/>
        <end position="632"/>
    </location>
</feature>
<dbReference type="PANTHER" id="PTHR45831:SF2">
    <property type="entry name" value="LD24721P"/>
    <property type="match status" value="1"/>
</dbReference>
<sequence length="668" mass="74703">MTEYTNFNDINHFAFDYFLSQAFIVHFRQILDDVKAGKFMFDGVDEDDKLSFQSGLNFLTDVAMRKVLVKDKEQDSIVTNSDEYHNNSTISIIERVLSSQHPGKIEFPKLSTIELINVVKEESSFPTSVGSSKHIQTKLHALLLQVLKEDPKFQISGEGISKDLLLYAIHHVINFKETFPRSSDMWIDSVLQVFHQFNVEQVPYQDFIQAFRSKFVSALNILASGLQEVSEPNETLLNQLREKGNNLMSFQSYAQAIKVYTEALLLATPVTDADVPQIYTNRAIAFIGLNCVPEAIDDLNAAIFLDSAFTPAWTQLGYCHLYMGNGLLALECYDLALKSAVGELLPNHLRTSGPIVDEYRDLRMKTILPQFVQRLSSAIALTERRAYQQSVPADKIKNIISDVRKLLARLRAVGPEDDRDCFTYTPVHRDSSLRDLSSRFNESRPNILTPDAAQNILARNGMETATITQVEPTHTTFTRNTTGAGDNDGAQSPDSFDPINRDVWPPTFNFNNMIGGFTGGGSRTRGQDSQQPGRQGSDPVGNAGNAGTTGDTNNRPNGTPGQQPPRPNDRPNFANMFPEALRNGILSTFERFTQGDGNGTIFVNGVEVTNNNRQSNNNQSQSEQPAGTQRQETTSREETRNTDRHETQNQESSSDQHVESELRDEELD</sequence>
<accession>A0A8H7ZIB8</accession>
<dbReference type="InterPro" id="IPR047150">
    <property type="entry name" value="SGT"/>
</dbReference>
<dbReference type="GO" id="GO:0072380">
    <property type="term" value="C:TRC complex"/>
    <property type="evidence" value="ECO:0007669"/>
    <property type="project" value="TreeGrafter"/>
</dbReference>
<keyword evidence="1" id="KW-0677">Repeat</keyword>
<evidence type="ECO:0000313" key="4">
    <source>
        <dbReference type="EMBL" id="KAG5419658.1"/>
    </source>
</evidence>
<name>A0A8H7ZIB8_9ASCO</name>
<evidence type="ECO:0000256" key="1">
    <source>
        <dbReference type="ARBA" id="ARBA00022737"/>
    </source>
</evidence>
<dbReference type="RefSeq" id="XP_067548774.1">
    <property type="nucleotide sequence ID" value="XM_067690294.1"/>
</dbReference>
<feature type="compositionally biased region" description="Low complexity" evidence="3">
    <location>
        <begin position="541"/>
        <end position="554"/>
    </location>
</feature>
<dbReference type="SMART" id="SM00028">
    <property type="entry name" value="TPR"/>
    <property type="match status" value="3"/>
</dbReference>
<evidence type="ECO:0000313" key="5">
    <source>
        <dbReference type="Proteomes" id="UP000669133"/>
    </source>
</evidence>
<keyword evidence="2" id="KW-0802">TPR repeat</keyword>
<evidence type="ECO:0000256" key="3">
    <source>
        <dbReference type="SAM" id="MobiDB-lite"/>
    </source>
</evidence>
<organism evidence="4 5">
    <name type="scientific">Candida metapsilosis</name>
    <dbReference type="NCBI Taxonomy" id="273372"/>
    <lineage>
        <taxon>Eukaryota</taxon>
        <taxon>Fungi</taxon>
        <taxon>Dikarya</taxon>
        <taxon>Ascomycota</taxon>
        <taxon>Saccharomycotina</taxon>
        <taxon>Pichiomycetes</taxon>
        <taxon>Debaryomycetaceae</taxon>
        <taxon>Candida/Lodderomyces clade</taxon>
        <taxon>Candida</taxon>
    </lineage>
</organism>
<dbReference type="PANTHER" id="PTHR45831">
    <property type="entry name" value="LD24721P"/>
    <property type="match status" value="1"/>
</dbReference>
<dbReference type="Proteomes" id="UP000669133">
    <property type="component" value="Unassembled WGS sequence"/>
</dbReference>
<dbReference type="GO" id="GO:0060090">
    <property type="term" value="F:molecular adaptor activity"/>
    <property type="evidence" value="ECO:0007669"/>
    <property type="project" value="TreeGrafter"/>
</dbReference>
<protein>
    <submittedName>
        <fullName evidence="4">Uncharacterized protein</fullName>
    </submittedName>
</protein>
<reference evidence="4 5" key="1">
    <citation type="submission" date="2020-12" db="EMBL/GenBank/DDBJ databases">
        <title>Effect of drift, selection, and recombination on the evolution of hybrid genomes in Candida yeast pathogens.</title>
        <authorList>
            <person name="Mixao V."/>
            <person name="Ksiezopolska E."/>
            <person name="Saus E."/>
            <person name="Boekhout T."/>
            <person name="Gacser A."/>
            <person name="Gabaldon T."/>
        </authorList>
    </citation>
    <scope>NUCLEOTIDE SEQUENCE [LARGE SCALE GENOMIC DNA]</scope>
    <source>
        <strain evidence="4 5">BP57</strain>
    </source>
</reference>
<comment type="caution">
    <text evidence="4">The sequence shown here is derived from an EMBL/GenBank/DDBJ whole genome shotgun (WGS) entry which is preliminary data.</text>
</comment>
<dbReference type="OrthoDB" id="433738at2759"/>
<dbReference type="GO" id="GO:0006620">
    <property type="term" value="P:post-translational protein targeting to endoplasmic reticulum membrane"/>
    <property type="evidence" value="ECO:0007669"/>
    <property type="project" value="TreeGrafter"/>
</dbReference>
<feature type="compositionally biased region" description="Basic and acidic residues" evidence="3">
    <location>
        <begin position="633"/>
        <end position="661"/>
    </location>
</feature>
<dbReference type="InterPro" id="IPR019734">
    <property type="entry name" value="TPR_rpt"/>
</dbReference>
<dbReference type="AlphaFoldDB" id="A0A8H7ZIB8"/>
<dbReference type="SUPFAM" id="SSF48452">
    <property type="entry name" value="TPR-like"/>
    <property type="match status" value="1"/>
</dbReference>
<dbReference type="EMBL" id="JAEOAQ010000002">
    <property type="protein sequence ID" value="KAG5419658.1"/>
    <property type="molecule type" value="Genomic_DNA"/>
</dbReference>
<feature type="region of interest" description="Disordered" evidence="3">
    <location>
        <begin position="465"/>
        <end position="575"/>
    </location>
</feature>
<dbReference type="Gene3D" id="1.25.40.10">
    <property type="entry name" value="Tetratricopeptide repeat domain"/>
    <property type="match status" value="1"/>
</dbReference>
<feature type="compositionally biased region" description="Polar residues" evidence="3">
    <location>
        <begin position="465"/>
        <end position="494"/>
    </location>
</feature>
<gene>
    <name evidence="4" type="ORF">I9W82_001538</name>
</gene>